<keyword evidence="3" id="KW-1185">Reference proteome</keyword>
<dbReference type="EMBL" id="JBEWYP010000004">
    <property type="protein sequence ID" value="MET7029576.1"/>
    <property type="molecule type" value="Genomic_DNA"/>
</dbReference>
<dbReference type="RefSeq" id="WP_354618388.1">
    <property type="nucleotide sequence ID" value="NZ_JBEWYP010000004.1"/>
</dbReference>
<name>A0ABV2TWB7_9FLAO</name>
<proteinExistence type="predicted"/>
<feature type="transmembrane region" description="Helical" evidence="1">
    <location>
        <begin position="7"/>
        <end position="23"/>
    </location>
</feature>
<accession>A0ABV2TWB7</accession>
<keyword evidence="1" id="KW-0472">Membrane</keyword>
<keyword evidence="1" id="KW-1133">Transmembrane helix</keyword>
<feature type="transmembrane region" description="Helical" evidence="1">
    <location>
        <begin position="29"/>
        <end position="48"/>
    </location>
</feature>
<reference evidence="2 3" key="1">
    <citation type="submission" date="2024-07" db="EMBL/GenBank/DDBJ databases">
        <title>The genome sequence of type strain Sediminicola luteus GDMCC 1.2596T.</title>
        <authorList>
            <person name="Liu Y."/>
        </authorList>
    </citation>
    <scope>NUCLEOTIDE SEQUENCE [LARGE SCALE GENOMIC DNA]</scope>
    <source>
        <strain evidence="2 3">GDMCC 1.2596</strain>
    </source>
</reference>
<evidence type="ECO:0000256" key="1">
    <source>
        <dbReference type="SAM" id="Phobius"/>
    </source>
</evidence>
<dbReference type="Proteomes" id="UP001549773">
    <property type="component" value="Unassembled WGS sequence"/>
</dbReference>
<evidence type="ECO:0000313" key="2">
    <source>
        <dbReference type="EMBL" id="MET7029576.1"/>
    </source>
</evidence>
<gene>
    <name evidence="2" type="ORF">ABXZ32_09220</name>
</gene>
<keyword evidence="1" id="KW-0812">Transmembrane</keyword>
<evidence type="ECO:0008006" key="4">
    <source>
        <dbReference type="Google" id="ProtNLM"/>
    </source>
</evidence>
<sequence>MSKTRIIGIVLLIIGICLFYALNSTNWSLLGAALIGFGVGIILIGKIGSFKK</sequence>
<evidence type="ECO:0000313" key="3">
    <source>
        <dbReference type="Proteomes" id="UP001549773"/>
    </source>
</evidence>
<comment type="caution">
    <text evidence="2">The sequence shown here is derived from an EMBL/GenBank/DDBJ whole genome shotgun (WGS) entry which is preliminary data.</text>
</comment>
<protein>
    <recommendedName>
        <fullName evidence="4">Phosphatidate cytidylyltransferase</fullName>
    </recommendedName>
</protein>
<organism evidence="2 3">
    <name type="scientific">Sediminicola luteus</name>
    <dbReference type="NCBI Taxonomy" id="319238"/>
    <lineage>
        <taxon>Bacteria</taxon>
        <taxon>Pseudomonadati</taxon>
        <taxon>Bacteroidota</taxon>
        <taxon>Flavobacteriia</taxon>
        <taxon>Flavobacteriales</taxon>
        <taxon>Flavobacteriaceae</taxon>
        <taxon>Sediminicola</taxon>
    </lineage>
</organism>